<dbReference type="InterPro" id="IPR000014">
    <property type="entry name" value="PAS"/>
</dbReference>
<dbReference type="RefSeq" id="WP_035078958.1">
    <property type="nucleotide sequence ID" value="NZ_JMIH01000034.1"/>
</dbReference>
<dbReference type="SUPFAM" id="SSF54631">
    <property type="entry name" value="CBS-domain pair"/>
    <property type="match status" value="1"/>
</dbReference>
<dbReference type="Gene3D" id="3.30.450.20">
    <property type="entry name" value="PAS domain"/>
    <property type="match status" value="1"/>
</dbReference>
<dbReference type="AlphaFoldDB" id="A0A074KSN8"/>
<dbReference type="OrthoDB" id="9124519at2"/>
<evidence type="ECO:0000256" key="2">
    <source>
        <dbReference type="ARBA" id="ARBA00012438"/>
    </source>
</evidence>
<organism evidence="3 4">
    <name type="scientific">Anditalea andensis</name>
    <dbReference type="NCBI Taxonomy" id="1048983"/>
    <lineage>
        <taxon>Bacteria</taxon>
        <taxon>Pseudomonadati</taxon>
        <taxon>Bacteroidota</taxon>
        <taxon>Cytophagia</taxon>
        <taxon>Cytophagales</taxon>
        <taxon>Cytophagaceae</taxon>
        <taxon>Anditalea</taxon>
    </lineage>
</organism>
<sequence>MKTLAGDFVNKNFISTSPYSGVTAIKSDLISHSAIVVLDENTNNYLGLLTPLDLILRPHNLVIDCLTEKPMLSYQTPITHALATMFKHHEEVLPIENQNKFEGLVYKNDLIDYLSKQNIKQHKYILQGNDSLKNTKNILYAIYQSTQSIRYLIAPDYSIIFFNKTAEEKTFTYNNKKLKIGDNFTHVFEDLMQKDQHFKNDFYKAIKGKHVVRESRVSDIPKTVWIKSEYLPVFDNNTLIGISLTIHDITERKNREIFIKKQNKILKDLIFFQSHKVRRPIANIMGSLQLIDTSELSEANKEAIDLISKATVEFDSIIKQIVDTAHYWTDNDLSK</sequence>
<proteinExistence type="predicted"/>
<comment type="caution">
    <text evidence="3">The sequence shown here is derived from an EMBL/GenBank/DDBJ whole genome shotgun (WGS) entry which is preliminary data.</text>
</comment>
<dbReference type="InterPro" id="IPR003661">
    <property type="entry name" value="HisK_dim/P_dom"/>
</dbReference>
<comment type="catalytic activity">
    <reaction evidence="1">
        <text>ATP + protein L-histidine = ADP + protein N-phospho-L-histidine.</text>
        <dbReference type="EC" id="2.7.13.3"/>
    </reaction>
</comment>
<dbReference type="GO" id="GO:0000155">
    <property type="term" value="F:phosphorelay sensor kinase activity"/>
    <property type="evidence" value="ECO:0007669"/>
    <property type="project" value="InterPro"/>
</dbReference>
<dbReference type="CDD" id="cd00082">
    <property type="entry name" value="HisKA"/>
    <property type="match status" value="1"/>
</dbReference>
<dbReference type="STRING" id="1048983.EL17_20700"/>
<dbReference type="Gene3D" id="1.10.287.130">
    <property type="match status" value="1"/>
</dbReference>
<dbReference type="NCBIfam" id="TIGR00229">
    <property type="entry name" value="sensory_box"/>
    <property type="match status" value="1"/>
</dbReference>
<dbReference type="EMBL" id="JMIH01000034">
    <property type="protein sequence ID" value="KEO71939.1"/>
    <property type="molecule type" value="Genomic_DNA"/>
</dbReference>
<name>A0A074KSN8_9BACT</name>
<dbReference type="SUPFAM" id="SSF47384">
    <property type="entry name" value="Homodimeric domain of signal transducing histidine kinase"/>
    <property type="match status" value="1"/>
</dbReference>
<dbReference type="InterPro" id="IPR046342">
    <property type="entry name" value="CBS_dom_sf"/>
</dbReference>
<accession>A0A074KSN8</accession>
<evidence type="ECO:0000313" key="4">
    <source>
        <dbReference type="Proteomes" id="UP000027821"/>
    </source>
</evidence>
<protein>
    <recommendedName>
        <fullName evidence="2">histidine kinase</fullName>
        <ecNumber evidence="2">2.7.13.3</ecNumber>
    </recommendedName>
</protein>
<dbReference type="eggNOG" id="COG4251">
    <property type="taxonomic scope" value="Bacteria"/>
</dbReference>
<evidence type="ECO:0000313" key="3">
    <source>
        <dbReference type="EMBL" id="KEO71939.1"/>
    </source>
</evidence>
<dbReference type="Proteomes" id="UP000027821">
    <property type="component" value="Unassembled WGS sequence"/>
</dbReference>
<keyword evidence="4" id="KW-1185">Reference proteome</keyword>
<dbReference type="Gene3D" id="3.90.1280.20">
    <property type="match status" value="1"/>
</dbReference>
<dbReference type="InterPro" id="IPR036097">
    <property type="entry name" value="HisK_dim/P_sf"/>
</dbReference>
<evidence type="ECO:0000256" key="1">
    <source>
        <dbReference type="ARBA" id="ARBA00000085"/>
    </source>
</evidence>
<dbReference type="EC" id="2.7.13.3" evidence="2"/>
<gene>
    <name evidence="3" type="ORF">EL17_20700</name>
</gene>
<reference evidence="3 4" key="1">
    <citation type="submission" date="2014-04" db="EMBL/GenBank/DDBJ databases">
        <title>Characterization and application of a salt tolerant electro-active bacterium.</title>
        <authorList>
            <person name="Yang L."/>
            <person name="Wei S."/>
            <person name="Tay Q.X.M."/>
        </authorList>
    </citation>
    <scope>NUCLEOTIDE SEQUENCE [LARGE SCALE GENOMIC DNA]</scope>
    <source>
        <strain evidence="3 4">LY1</strain>
    </source>
</reference>